<evidence type="ECO:0000259" key="2">
    <source>
        <dbReference type="PROSITE" id="PS50075"/>
    </source>
</evidence>
<comment type="caution">
    <text evidence="3">The sequence shown here is derived from an EMBL/GenBank/DDBJ whole genome shotgun (WGS) entry which is preliminary data.</text>
</comment>
<feature type="region of interest" description="Disordered" evidence="1">
    <location>
        <begin position="138"/>
        <end position="199"/>
    </location>
</feature>
<dbReference type="SUPFAM" id="SSF47336">
    <property type="entry name" value="ACP-like"/>
    <property type="match status" value="1"/>
</dbReference>
<feature type="compositionally biased region" description="Low complexity" evidence="1">
    <location>
        <begin position="710"/>
        <end position="720"/>
    </location>
</feature>
<protein>
    <recommendedName>
        <fullName evidence="2">Carrier domain-containing protein</fullName>
    </recommendedName>
</protein>
<feature type="compositionally biased region" description="Basic residues" evidence="1">
    <location>
        <begin position="819"/>
        <end position="833"/>
    </location>
</feature>
<feature type="compositionally biased region" description="Basic and acidic residues" evidence="1">
    <location>
        <begin position="660"/>
        <end position="672"/>
    </location>
</feature>
<dbReference type="InterPro" id="IPR053145">
    <property type="entry name" value="AB_hydrolase_Est10"/>
</dbReference>
<dbReference type="Gene3D" id="1.10.1200.10">
    <property type="entry name" value="ACP-like"/>
    <property type="match status" value="1"/>
</dbReference>
<feature type="compositionally biased region" description="Low complexity" evidence="1">
    <location>
        <begin position="809"/>
        <end position="818"/>
    </location>
</feature>
<feature type="compositionally biased region" description="Low complexity" evidence="1">
    <location>
        <begin position="761"/>
        <end position="776"/>
    </location>
</feature>
<feature type="domain" description="Carrier" evidence="2">
    <location>
        <begin position="1"/>
        <end position="79"/>
    </location>
</feature>
<evidence type="ECO:0000256" key="1">
    <source>
        <dbReference type="SAM" id="MobiDB-lite"/>
    </source>
</evidence>
<dbReference type="InterPro" id="IPR022742">
    <property type="entry name" value="Hydrolase_4"/>
</dbReference>
<dbReference type="InterPro" id="IPR017531">
    <property type="entry name" value="Hydrolase-1_PEP"/>
</dbReference>
<accession>A0A699GGF5</accession>
<dbReference type="SUPFAM" id="SSF53474">
    <property type="entry name" value="alpha/beta-Hydrolases"/>
    <property type="match status" value="1"/>
</dbReference>
<feature type="region of interest" description="Disordered" evidence="1">
    <location>
        <begin position="227"/>
        <end position="265"/>
    </location>
</feature>
<dbReference type="Pfam" id="PF00550">
    <property type="entry name" value="PP-binding"/>
    <property type="match status" value="1"/>
</dbReference>
<dbReference type="InterPro" id="IPR029058">
    <property type="entry name" value="AB_hydrolase_fold"/>
</dbReference>
<dbReference type="PANTHER" id="PTHR43265">
    <property type="entry name" value="ESTERASE ESTD"/>
    <property type="match status" value="1"/>
</dbReference>
<feature type="region of interest" description="Disordered" evidence="1">
    <location>
        <begin position="623"/>
        <end position="854"/>
    </location>
</feature>
<reference evidence="3" key="1">
    <citation type="journal article" date="2019" name="Sci. Rep.">
        <title>Draft genome of Tanacetum cinerariifolium, the natural source of mosquito coil.</title>
        <authorList>
            <person name="Yamashiro T."/>
            <person name="Shiraishi A."/>
            <person name="Satake H."/>
            <person name="Nakayama K."/>
        </authorList>
    </citation>
    <scope>NUCLEOTIDE SEQUENCE</scope>
</reference>
<sequence>MTVAQQVIAILRTTLGLGQLPLTPESPLLGSLPQLDSMAVVGLLTALEEHFGIVIDDDDLHARHFATVATLTAVVAAKLSDAGARVRAGGLPGPADRPVRVRRQQRRLRRRPLAALARRPRPGGPVAAPALRRAPVCLGTAPGRPAGARGRAPAAARRPDSVAAGGERPRPPAPVRAPAECRAPVCGGRPRSQRCQRRNRRIRDCRAAGGSDHGGGGGAVAARMPGALAGTGAPRGGPPARAAAGVAPGGRRLAPGRRGDRGRGHRRYAFLAQQRDRGGAGAAGRVAGGPGARTGPGGMNASEHAVRFACRGQWLVGVLHAPDHPLPRGVLVITGGPQYRAGSHRQFVLLARHLAARGIAVMRFDYRGMGDSDGAIRTFEQVADDVRAAVNHFLGALPVLRELVLWGLCDGATAAAFHAAGDRRIAGLVLLNPWVRTEAGAAWATLRHYYWRRLRSGAFWRKLASGAVHGAGAIAGMRRLLASARSNAGEGDLPQRLLSSLSAFDGRVLIILSGADLVAREFDALAARDPRWRALLAHARVTRAAIADANHTFARQAWRDRAAWLTANWLASWRRRSPICRKLLPGAPRVRARHRPPPGRRRPLPGLAGIARPLDFMVAERRAGRPAPDPPLPAAPDLVHLSDRHCAPGGAGTAPGQRPAVDRRPARPDARYRLSGRCPQTSPACLDRTPNRAPLRGHGVHDAGRGAGAGHAPPAGGAPRSPDRERLRRHGVSRGGTGAAAATRRPPAFHAAAQRRHLPVRTRPGAAAASAGPAAGARRHRRCQLPADPARQRPCAISETAHRPPPGAGPASATGAAARLRRRAAGNAGRRRPVAAAGCQLQRPDSRQAVRIPARPPSHAIAAALRRFLTLAQQGAAPLAGAAAIASHARAARARDLAALFDTIHDQEPS</sequence>
<organism evidence="3">
    <name type="scientific">Tanacetum cinerariifolium</name>
    <name type="common">Dalmatian daisy</name>
    <name type="synonym">Chrysanthemum cinerariifolium</name>
    <dbReference type="NCBI Taxonomy" id="118510"/>
    <lineage>
        <taxon>Eukaryota</taxon>
        <taxon>Viridiplantae</taxon>
        <taxon>Streptophyta</taxon>
        <taxon>Embryophyta</taxon>
        <taxon>Tracheophyta</taxon>
        <taxon>Spermatophyta</taxon>
        <taxon>Magnoliopsida</taxon>
        <taxon>eudicotyledons</taxon>
        <taxon>Gunneridae</taxon>
        <taxon>Pentapetalae</taxon>
        <taxon>asterids</taxon>
        <taxon>campanulids</taxon>
        <taxon>Asterales</taxon>
        <taxon>Asteraceae</taxon>
        <taxon>Asteroideae</taxon>
        <taxon>Anthemideae</taxon>
        <taxon>Anthemidinae</taxon>
        <taxon>Tanacetum</taxon>
    </lineage>
</organism>
<dbReference type="AlphaFoldDB" id="A0A699GGF5"/>
<feature type="compositionally biased region" description="Low complexity" evidence="1">
    <location>
        <begin position="227"/>
        <end position="253"/>
    </location>
</feature>
<dbReference type="NCBIfam" id="TIGR03100">
    <property type="entry name" value="hydr1_PEP"/>
    <property type="match status" value="1"/>
</dbReference>
<dbReference type="InterPro" id="IPR009081">
    <property type="entry name" value="PP-bd_ACP"/>
</dbReference>
<dbReference type="InterPro" id="IPR036736">
    <property type="entry name" value="ACP-like_sf"/>
</dbReference>
<dbReference type="PANTHER" id="PTHR43265:SF1">
    <property type="entry name" value="ESTERASE ESTD"/>
    <property type="match status" value="1"/>
</dbReference>
<feature type="compositionally biased region" description="Low complexity" evidence="1">
    <location>
        <begin position="138"/>
        <end position="166"/>
    </location>
</feature>
<dbReference type="Pfam" id="PF12146">
    <property type="entry name" value="Hydrolase_4"/>
    <property type="match status" value="1"/>
</dbReference>
<name>A0A699GGF5_TANCI</name>
<dbReference type="EMBL" id="BKCJ010000009">
    <property type="protein sequence ID" value="GEU28561.1"/>
    <property type="molecule type" value="Genomic_DNA"/>
</dbReference>
<gene>
    <name evidence="3" type="ORF">Tci_000539</name>
</gene>
<dbReference type="GO" id="GO:0052689">
    <property type="term" value="F:carboxylic ester hydrolase activity"/>
    <property type="evidence" value="ECO:0007669"/>
    <property type="project" value="TreeGrafter"/>
</dbReference>
<dbReference type="PROSITE" id="PS50075">
    <property type="entry name" value="CARRIER"/>
    <property type="match status" value="1"/>
</dbReference>
<evidence type="ECO:0000313" key="3">
    <source>
        <dbReference type="EMBL" id="GEU28561.1"/>
    </source>
</evidence>
<proteinExistence type="predicted"/>
<dbReference type="Gene3D" id="3.40.50.1820">
    <property type="entry name" value="alpha/beta hydrolase"/>
    <property type="match status" value="1"/>
</dbReference>
<feature type="region of interest" description="Disordered" evidence="1">
    <location>
        <begin position="88"/>
        <end position="107"/>
    </location>
</feature>
<feature type="compositionally biased region" description="Low complexity" evidence="1">
    <location>
        <begin position="739"/>
        <end position="752"/>
    </location>
</feature>